<name>A0ABR4WD34_9GAMM</name>
<feature type="active site" evidence="3">
    <location>
        <position position="161"/>
    </location>
</feature>
<dbReference type="Proteomes" id="UP000029443">
    <property type="component" value="Unassembled WGS sequence"/>
</dbReference>
<dbReference type="InterPro" id="IPR033140">
    <property type="entry name" value="Lipase_GDXG_put_SER_AS"/>
</dbReference>
<accession>A0ABR4WD34</accession>
<evidence type="ECO:0000313" key="5">
    <source>
        <dbReference type="EMBL" id="KGD61381.1"/>
    </source>
</evidence>
<dbReference type="InterPro" id="IPR029058">
    <property type="entry name" value="AB_hydrolase_fold"/>
</dbReference>
<dbReference type="PROSITE" id="PS01173">
    <property type="entry name" value="LIPASE_GDXG_HIS"/>
    <property type="match status" value="1"/>
</dbReference>
<dbReference type="RefSeq" id="WP_035247383.1">
    <property type="nucleotide sequence ID" value="NZ_ARXU01000005.1"/>
</dbReference>
<evidence type="ECO:0000256" key="2">
    <source>
        <dbReference type="ARBA" id="ARBA00022801"/>
    </source>
</evidence>
<dbReference type="SUPFAM" id="SSF53474">
    <property type="entry name" value="alpha/beta-Hydrolases"/>
    <property type="match status" value="1"/>
</dbReference>
<feature type="domain" description="Alpha/beta hydrolase fold-3" evidence="4">
    <location>
        <begin position="87"/>
        <end position="288"/>
    </location>
</feature>
<dbReference type="InterPro" id="IPR002168">
    <property type="entry name" value="Lipase_GDXG_HIS_AS"/>
</dbReference>
<sequence>MKNNKKHYPALSWQGRAINTVGRGMVKPVISRLKFSRRFMKFSQLGFDAVTLALPVPSDVHISRAQVGGVPGEWLITGRRVRSNRVVLYFHGGAYFFGSPRSHRAVTWRLSHYCRAKVLALDYRQPPDWAYPAPLEDAVRAYKALLDTGYSSEHIVFAGDSAGGNLALVTMLRLRELKLPLPSSAVLISPWGDLTCSGDSIRDNADKEPLIPLGALKFVSASYSQGYDPASPMISPVFADFTGLPPLLVQVGSNELLYSDAVRIAEQAEKAGADCQLQVWDRMPHVFHALAAWLPEAGLALQEIGAFVHGHLSDRDRDRHVRARATVVGRLDSAGKG</sequence>
<dbReference type="EMBL" id="ARXU01000005">
    <property type="protein sequence ID" value="KGD61381.1"/>
    <property type="molecule type" value="Genomic_DNA"/>
</dbReference>
<comment type="similarity">
    <text evidence="1">Belongs to the 'GDXG' lipolytic enzyme family.</text>
</comment>
<reference evidence="5 6" key="1">
    <citation type="submission" date="2012-09" db="EMBL/GenBank/DDBJ databases">
        <title>Genome Sequence of alkane-degrading Bacterium Alcanivorax jadensis T9.</title>
        <authorList>
            <person name="Lai Q."/>
            <person name="Shao Z."/>
        </authorList>
    </citation>
    <scope>NUCLEOTIDE SEQUENCE [LARGE SCALE GENOMIC DNA]</scope>
    <source>
        <strain evidence="5 6">T9</strain>
    </source>
</reference>
<dbReference type="PANTHER" id="PTHR48081">
    <property type="entry name" value="AB HYDROLASE SUPERFAMILY PROTEIN C4A8.06C"/>
    <property type="match status" value="1"/>
</dbReference>
<proteinExistence type="inferred from homology"/>
<dbReference type="PANTHER" id="PTHR48081:SF30">
    <property type="entry name" value="ACETYL-HYDROLASE LIPR-RELATED"/>
    <property type="match status" value="1"/>
</dbReference>
<dbReference type="Pfam" id="PF07859">
    <property type="entry name" value="Abhydrolase_3"/>
    <property type="match status" value="1"/>
</dbReference>
<evidence type="ECO:0000256" key="3">
    <source>
        <dbReference type="PROSITE-ProRule" id="PRU10038"/>
    </source>
</evidence>
<dbReference type="PROSITE" id="PS01174">
    <property type="entry name" value="LIPASE_GDXG_SER"/>
    <property type="match status" value="1"/>
</dbReference>
<comment type="caution">
    <text evidence="5">The sequence shown here is derived from an EMBL/GenBank/DDBJ whole genome shotgun (WGS) entry which is preliminary data.</text>
</comment>
<organism evidence="5 6">
    <name type="scientific">Alcanivorax jadensis T9</name>
    <dbReference type="NCBI Taxonomy" id="1177181"/>
    <lineage>
        <taxon>Bacteria</taxon>
        <taxon>Pseudomonadati</taxon>
        <taxon>Pseudomonadota</taxon>
        <taxon>Gammaproteobacteria</taxon>
        <taxon>Oceanospirillales</taxon>
        <taxon>Alcanivoracaceae</taxon>
        <taxon>Alcanivorax</taxon>
    </lineage>
</organism>
<keyword evidence="6" id="KW-1185">Reference proteome</keyword>
<dbReference type="InterPro" id="IPR013094">
    <property type="entry name" value="AB_hydrolase_3"/>
</dbReference>
<keyword evidence="2 5" id="KW-0378">Hydrolase</keyword>
<dbReference type="InterPro" id="IPR050300">
    <property type="entry name" value="GDXG_lipolytic_enzyme"/>
</dbReference>
<evidence type="ECO:0000313" key="6">
    <source>
        <dbReference type="Proteomes" id="UP000029443"/>
    </source>
</evidence>
<protein>
    <submittedName>
        <fullName evidence="5">Alpha/beta hydrolase domain-containing protein</fullName>
    </submittedName>
</protein>
<dbReference type="Gene3D" id="3.40.50.1820">
    <property type="entry name" value="alpha/beta hydrolase"/>
    <property type="match status" value="1"/>
</dbReference>
<gene>
    <name evidence="5" type="ORF">T9A_01830</name>
</gene>
<evidence type="ECO:0000259" key="4">
    <source>
        <dbReference type="Pfam" id="PF07859"/>
    </source>
</evidence>
<evidence type="ECO:0000256" key="1">
    <source>
        <dbReference type="ARBA" id="ARBA00010515"/>
    </source>
</evidence>
<dbReference type="GO" id="GO:0016787">
    <property type="term" value="F:hydrolase activity"/>
    <property type="evidence" value="ECO:0007669"/>
    <property type="project" value="UniProtKB-KW"/>
</dbReference>